<dbReference type="EMBL" id="CAJJDM010000117">
    <property type="protein sequence ID" value="CAD8100902.1"/>
    <property type="molecule type" value="Genomic_DNA"/>
</dbReference>
<evidence type="ECO:0000313" key="2">
    <source>
        <dbReference type="EMBL" id="CAD8100902.1"/>
    </source>
</evidence>
<dbReference type="AlphaFoldDB" id="A0A8S1PC94"/>
<keyword evidence="3" id="KW-1185">Reference proteome</keyword>
<keyword evidence="1" id="KW-0472">Membrane</keyword>
<evidence type="ECO:0000256" key="1">
    <source>
        <dbReference type="SAM" id="Phobius"/>
    </source>
</evidence>
<name>A0A8S1PC94_PARPR</name>
<accession>A0A8S1PC94</accession>
<dbReference type="Proteomes" id="UP000688137">
    <property type="component" value="Unassembled WGS sequence"/>
</dbReference>
<evidence type="ECO:0000313" key="3">
    <source>
        <dbReference type="Proteomes" id="UP000688137"/>
    </source>
</evidence>
<comment type="caution">
    <text evidence="2">The sequence shown here is derived from an EMBL/GenBank/DDBJ whole genome shotgun (WGS) entry which is preliminary data.</text>
</comment>
<gene>
    <name evidence="2" type="ORF">PPRIM_AZ9-3.1.T1140003</name>
</gene>
<feature type="transmembrane region" description="Helical" evidence="1">
    <location>
        <begin position="12"/>
        <end position="31"/>
    </location>
</feature>
<reference evidence="2" key="1">
    <citation type="submission" date="2021-01" db="EMBL/GenBank/DDBJ databases">
        <authorList>
            <consortium name="Genoscope - CEA"/>
            <person name="William W."/>
        </authorList>
    </citation>
    <scope>NUCLEOTIDE SEQUENCE</scope>
</reference>
<proteinExistence type="predicted"/>
<keyword evidence="1" id="KW-1133">Transmembrane helix</keyword>
<organism evidence="2 3">
    <name type="scientific">Paramecium primaurelia</name>
    <dbReference type="NCBI Taxonomy" id="5886"/>
    <lineage>
        <taxon>Eukaryota</taxon>
        <taxon>Sar</taxon>
        <taxon>Alveolata</taxon>
        <taxon>Ciliophora</taxon>
        <taxon>Intramacronucleata</taxon>
        <taxon>Oligohymenophorea</taxon>
        <taxon>Peniculida</taxon>
        <taxon>Parameciidae</taxon>
        <taxon>Paramecium</taxon>
    </lineage>
</organism>
<keyword evidence="1" id="KW-0812">Transmembrane</keyword>
<protein>
    <submittedName>
        <fullName evidence="2">Uncharacterized protein</fullName>
    </submittedName>
</protein>
<sequence length="81" mass="9487">MNVGFAELFGILRMLNLVNLCIKFTFLWFPLYNQKTPKLSSTIHSIIFWFLSQLSTNIPFRISNLSKLQVFECLFLQSPNL</sequence>